<evidence type="ECO:0000256" key="1">
    <source>
        <dbReference type="SAM" id="SignalP"/>
    </source>
</evidence>
<proteinExistence type="predicted"/>
<name>A0A5B7KCV6_PORTR</name>
<comment type="caution">
    <text evidence="2">The sequence shown here is derived from an EMBL/GenBank/DDBJ whole genome shotgun (WGS) entry which is preliminary data.</text>
</comment>
<dbReference type="AlphaFoldDB" id="A0A5B7KCV6"/>
<gene>
    <name evidence="2" type="ORF">E2C01_100179</name>
</gene>
<keyword evidence="1" id="KW-0732">Signal</keyword>
<feature type="chain" id="PRO_5022846721" evidence="1">
    <location>
        <begin position="23"/>
        <end position="73"/>
    </location>
</feature>
<sequence length="73" mass="8399">MTFILFFVRRLYLLFFAHHILYYHFLPPSLSPGWTSHTSLSFLSLFASISSSSFHKSLSAPSRPLAVCTKPEY</sequence>
<evidence type="ECO:0000313" key="3">
    <source>
        <dbReference type="Proteomes" id="UP000324222"/>
    </source>
</evidence>
<organism evidence="2 3">
    <name type="scientific">Portunus trituberculatus</name>
    <name type="common">Swimming crab</name>
    <name type="synonym">Neptunus trituberculatus</name>
    <dbReference type="NCBI Taxonomy" id="210409"/>
    <lineage>
        <taxon>Eukaryota</taxon>
        <taxon>Metazoa</taxon>
        <taxon>Ecdysozoa</taxon>
        <taxon>Arthropoda</taxon>
        <taxon>Crustacea</taxon>
        <taxon>Multicrustacea</taxon>
        <taxon>Malacostraca</taxon>
        <taxon>Eumalacostraca</taxon>
        <taxon>Eucarida</taxon>
        <taxon>Decapoda</taxon>
        <taxon>Pleocyemata</taxon>
        <taxon>Brachyura</taxon>
        <taxon>Eubrachyura</taxon>
        <taxon>Portunoidea</taxon>
        <taxon>Portunidae</taxon>
        <taxon>Portuninae</taxon>
        <taxon>Portunus</taxon>
    </lineage>
</organism>
<evidence type="ECO:0000313" key="2">
    <source>
        <dbReference type="EMBL" id="MPD04487.1"/>
    </source>
</evidence>
<keyword evidence="3" id="KW-1185">Reference proteome</keyword>
<feature type="signal peptide" evidence="1">
    <location>
        <begin position="1"/>
        <end position="22"/>
    </location>
</feature>
<reference evidence="2 3" key="1">
    <citation type="submission" date="2019-05" db="EMBL/GenBank/DDBJ databases">
        <title>Another draft genome of Portunus trituberculatus and its Hox gene families provides insights of decapod evolution.</title>
        <authorList>
            <person name="Jeong J.-H."/>
            <person name="Song I."/>
            <person name="Kim S."/>
            <person name="Choi T."/>
            <person name="Kim D."/>
            <person name="Ryu S."/>
            <person name="Kim W."/>
        </authorList>
    </citation>
    <scope>NUCLEOTIDE SEQUENCE [LARGE SCALE GENOMIC DNA]</scope>
    <source>
        <tissue evidence="2">Muscle</tissue>
    </source>
</reference>
<dbReference type="EMBL" id="VSRR010141233">
    <property type="protein sequence ID" value="MPD04487.1"/>
    <property type="molecule type" value="Genomic_DNA"/>
</dbReference>
<protein>
    <submittedName>
        <fullName evidence="2">Uncharacterized protein</fullName>
    </submittedName>
</protein>
<dbReference type="Proteomes" id="UP000324222">
    <property type="component" value="Unassembled WGS sequence"/>
</dbReference>
<accession>A0A5B7KCV6</accession>